<organism evidence="2 4">
    <name type="scientific">Antarcticibacterium flavum</name>
    <dbReference type="NCBI Taxonomy" id="2058175"/>
    <lineage>
        <taxon>Bacteria</taxon>
        <taxon>Pseudomonadati</taxon>
        <taxon>Bacteroidota</taxon>
        <taxon>Flavobacteriia</taxon>
        <taxon>Flavobacteriales</taxon>
        <taxon>Flavobacteriaceae</taxon>
        <taxon>Antarcticibacterium</taxon>
    </lineage>
</organism>
<gene>
    <name evidence="2" type="ORF">FHG64_00050</name>
    <name evidence="3" type="ORF">FHG64_18965</name>
</gene>
<evidence type="ECO:0000256" key="1">
    <source>
        <dbReference type="SAM" id="Phobius"/>
    </source>
</evidence>
<keyword evidence="1" id="KW-1133">Transmembrane helix</keyword>
<dbReference type="KEGG" id="afla:FHG64_00050"/>
<reference evidence="2 4" key="1">
    <citation type="submission" date="2019-06" db="EMBL/GenBank/DDBJ databases">
        <title>Complete genome sequence of Antarcticibacterium flavum KCTC 52984T from an Antarctic marine sediment.</title>
        <authorList>
            <person name="Lee Y.M."/>
            <person name="Shin S.C."/>
        </authorList>
    </citation>
    <scope>NUCLEOTIDE SEQUENCE [LARGE SCALE GENOMIC DNA]</scope>
    <source>
        <strain evidence="2 4">KCTC 52984</strain>
    </source>
</reference>
<dbReference type="EMBL" id="CP040812">
    <property type="protein sequence ID" value="QCY71307.1"/>
    <property type="molecule type" value="Genomic_DNA"/>
</dbReference>
<accession>A0A5B7WXM0</accession>
<dbReference type="AlphaFoldDB" id="A0A5B7WXM0"/>
<evidence type="ECO:0008006" key="5">
    <source>
        <dbReference type="Google" id="ProtNLM"/>
    </source>
</evidence>
<protein>
    <recommendedName>
        <fullName evidence="5">VanZ-like domain-containing protein</fullName>
    </recommendedName>
</protein>
<dbReference type="RefSeq" id="WP_139064531.1">
    <property type="nucleotide sequence ID" value="NZ_CP040812.1"/>
</dbReference>
<feature type="transmembrane region" description="Helical" evidence="1">
    <location>
        <begin position="110"/>
        <end position="136"/>
    </location>
</feature>
<feature type="transmembrane region" description="Helical" evidence="1">
    <location>
        <begin position="45"/>
        <end position="65"/>
    </location>
</feature>
<keyword evidence="1" id="KW-0812">Transmembrane</keyword>
<dbReference type="Proteomes" id="UP000309016">
    <property type="component" value="Chromosome"/>
</dbReference>
<keyword evidence="1" id="KW-0472">Membrane</keyword>
<keyword evidence="4" id="KW-1185">Reference proteome</keyword>
<evidence type="ECO:0000313" key="4">
    <source>
        <dbReference type="Proteomes" id="UP000309016"/>
    </source>
</evidence>
<sequence length="143" mass="16785">MKKHHLLLIVLIVILFYPVISAFQAGDVLGTLTDAGRVERSISLYHLSIWLSWLVFVSVAIFHKWTTQANQFFYFTYIFLFVAYIIYGYFLQEFVNRFELPTTFRDNYSFGVLTAIINFAGAAALTGILQAGVWWFTRRWHRR</sequence>
<evidence type="ECO:0000313" key="3">
    <source>
        <dbReference type="EMBL" id="QCY71307.1"/>
    </source>
</evidence>
<proteinExistence type="predicted"/>
<dbReference type="OrthoDB" id="1442506at2"/>
<dbReference type="EMBL" id="CP040812">
    <property type="protein sequence ID" value="QCY67914.1"/>
    <property type="molecule type" value="Genomic_DNA"/>
</dbReference>
<feature type="transmembrane region" description="Helical" evidence="1">
    <location>
        <begin position="72"/>
        <end position="90"/>
    </location>
</feature>
<dbReference type="KEGG" id="afla:FHG64_18965"/>
<evidence type="ECO:0000313" key="2">
    <source>
        <dbReference type="EMBL" id="QCY67914.1"/>
    </source>
</evidence>
<name>A0A5B7WXM0_9FLAO</name>